<reference evidence="2 3" key="1">
    <citation type="submission" date="2016-01" db="EMBL/GenBank/DDBJ databases">
        <authorList>
            <person name="Mitreva M."/>
            <person name="Pepin K.H."/>
            <person name="Mihindukulasuriya K.A."/>
            <person name="Fulton R."/>
            <person name="Fronick C."/>
            <person name="O'Laughlin M."/>
            <person name="Miner T."/>
            <person name="Herter B."/>
            <person name="Rosa B.A."/>
            <person name="Cordes M."/>
            <person name="Tomlinson C."/>
            <person name="Wollam A."/>
            <person name="Palsikar V.B."/>
            <person name="Mardis E.R."/>
            <person name="Wilson R.K."/>
        </authorList>
    </citation>
    <scope>NUCLEOTIDE SEQUENCE [LARGE SCALE GENOMIC DNA]</scope>
    <source>
        <strain evidence="2 3">KA00071</strain>
    </source>
</reference>
<evidence type="ECO:0000256" key="1">
    <source>
        <dbReference type="SAM" id="Phobius"/>
    </source>
</evidence>
<evidence type="ECO:0000313" key="3">
    <source>
        <dbReference type="Proteomes" id="UP000070467"/>
    </source>
</evidence>
<evidence type="ECO:0000313" key="2">
    <source>
        <dbReference type="EMBL" id="KXB56306.1"/>
    </source>
</evidence>
<organism evidence="2 3">
    <name type="scientific">Gemelliphila asaccharolytica</name>
    <dbReference type="NCBI Taxonomy" id="502393"/>
    <lineage>
        <taxon>Bacteria</taxon>
        <taxon>Bacillati</taxon>
        <taxon>Bacillota</taxon>
        <taxon>Bacilli</taxon>
        <taxon>Bacillales</taxon>
        <taxon>Gemellaceae</taxon>
        <taxon>Gemelliphila</taxon>
    </lineage>
</organism>
<feature type="transmembrane region" description="Helical" evidence="1">
    <location>
        <begin position="64"/>
        <end position="89"/>
    </location>
</feature>
<proteinExistence type="predicted"/>
<sequence length="99" mass="11585">MSFFYLIAYWYTYSKWYILGSIFVTHILNTAFKKLWLSPLLINAASLLILAFGIYIKLIAKNQVIISVISIYLPVVFTSIVLNIMIFIYKKIKKKIKNI</sequence>
<feature type="transmembrane region" description="Helical" evidence="1">
    <location>
        <begin position="40"/>
        <end position="58"/>
    </location>
</feature>
<keyword evidence="1" id="KW-0812">Transmembrane</keyword>
<keyword evidence="1" id="KW-1133">Transmembrane helix</keyword>
<accession>A0ABR5TKN8</accession>
<keyword evidence="3" id="KW-1185">Reference proteome</keyword>
<comment type="caution">
    <text evidence="2">The sequence shown here is derived from an EMBL/GenBank/DDBJ whole genome shotgun (WGS) entry which is preliminary data.</text>
</comment>
<protein>
    <submittedName>
        <fullName evidence="2">Uncharacterized protein</fullName>
    </submittedName>
</protein>
<dbReference type="RefSeq" id="WP_083505648.1">
    <property type="nucleotide sequence ID" value="NZ_KQ959904.1"/>
</dbReference>
<keyword evidence="1" id="KW-0472">Membrane</keyword>
<gene>
    <name evidence="2" type="ORF">HMPREF1871_01126</name>
</gene>
<name>A0ABR5TKN8_9BACL</name>
<feature type="transmembrane region" description="Helical" evidence="1">
    <location>
        <begin position="6"/>
        <end position="28"/>
    </location>
</feature>
<dbReference type="EMBL" id="LSDB01000060">
    <property type="protein sequence ID" value="KXB56306.1"/>
    <property type="molecule type" value="Genomic_DNA"/>
</dbReference>
<dbReference type="Proteomes" id="UP000070467">
    <property type="component" value="Unassembled WGS sequence"/>
</dbReference>